<dbReference type="EMBL" id="MU167393">
    <property type="protein sequence ID" value="KAG0141277.1"/>
    <property type="molecule type" value="Genomic_DNA"/>
</dbReference>
<organism evidence="2 3">
    <name type="scientific">Cronartium quercuum f. sp. fusiforme G11</name>
    <dbReference type="NCBI Taxonomy" id="708437"/>
    <lineage>
        <taxon>Eukaryota</taxon>
        <taxon>Fungi</taxon>
        <taxon>Dikarya</taxon>
        <taxon>Basidiomycota</taxon>
        <taxon>Pucciniomycotina</taxon>
        <taxon>Pucciniomycetes</taxon>
        <taxon>Pucciniales</taxon>
        <taxon>Coleosporiaceae</taxon>
        <taxon>Cronartium</taxon>
    </lineage>
</organism>
<comment type="caution">
    <text evidence="2">The sequence shown here is derived from an EMBL/GenBank/DDBJ whole genome shotgun (WGS) entry which is preliminary data.</text>
</comment>
<feature type="compositionally biased region" description="Polar residues" evidence="1">
    <location>
        <begin position="10"/>
        <end position="28"/>
    </location>
</feature>
<proteinExistence type="predicted"/>
<sequence length="381" mass="44222">MMTKVHHHNNNGFEKPSSSIQSTKLTSTCDEKPSDFWGKYDNFEKDAQLKEEIRQFWKSTDPEEEINAFQKLILRLFEVPNVPESEELLLQFFEKIHENRAPKLTNQKLRIFQLLQKSLAMKLIKESNSEHIGSAWANKLEALYELYSNSIFTHLNKLKREDLLQDFVAQQKDFQNYIIQSHTLRWEDQEKILLFWARYLKLYLKIWSDNSMRENLEEILYAEADIVYQKVNALVDGAFETGATEGTSEIYVEFLNCFGAHTTDVKLKEEILRCRQQIENPILRMARSISPLPYPTKDIDPCGIRSQDQQLIPAILYKLPIPNPKNIVNYLPIGKHLSGIKSNIQSGVTSVSNKIPQVCGQAVAAPKKLISNVFRKQQEKF</sequence>
<keyword evidence="3" id="KW-1185">Reference proteome</keyword>
<accession>A0A9P6T6R3</accession>
<evidence type="ECO:0000256" key="1">
    <source>
        <dbReference type="SAM" id="MobiDB-lite"/>
    </source>
</evidence>
<evidence type="ECO:0000313" key="3">
    <source>
        <dbReference type="Proteomes" id="UP000886653"/>
    </source>
</evidence>
<gene>
    <name evidence="2" type="ORF">CROQUDRAFT_725718</name>
</gene>
<evidence type="ECO:0000313" key="2">
    <source>
        <dbReference type="EMBL" id="KAG0141277.1"/>
    </source>
</evidence>
<dbReference type="Proteomes" id="UP000886653">
    <property type="component" value="Unassembled WGS sequence"/>
</dbReference>
<dbReference type="AlphaFoldDB" id="A0A9P6T6R3"/>
<feature type="region of interest" description="Disordered" evidence="1">
    <location>
        <begin position="1"/>
        <end position="28"/>
    </location>
</feature>
<protein>
    <submittedName>
        <fullName evidence="2">Uncharacterized protein</fullName>
    </submittedName>
</protein>
<name>A0A9P6T6R3_9BASI</name>
<reference evidence="2" key="1">
    <citation type="submission" date="2013-11" db="EMBL/GenBank/DDBJ databases">
        <title>Genome sequence of the fusiform rust pathogen reveals effectors for host alternation and coevolution with pine.</title>
        <authorList>
            <consortium name="DOE Joint Genome Institute"/>
            <person name="Smith K."/>
            <person name="Pendleton A."/>
            <person name="Kubisiak T."/>
            <person name="Anderson C."/>
            <person name="Salamov A."/>
            <person name="Aerts A."/>
            <person name="Riley R."/>
            <person name="Clum A."/>
            <person name="Lindquist E."/>
            <person name="Ence D."/>
            <person name="Campbell M."/>
            <person name="Kronenberg Z."/>
            <person name="Feau N."/>
            <person name="Dhillon B."/>
            <person name="Hamelin R."/>
            <person name="Burleigh J."/>
            <person name="Smith J."/>
            <person name="Yandell M."/>
            <person name="Nelson C."/>
            <person name="Grigoriev I."/>
            <person name="Davis J."/>
        </authorList>
    </citation>
    <scope>NUCLEOTIDE SEQUENCE</scope>
    <source>
        <strain evidence="2">G11</strain>
    </source>
</reference>